<organism evidence="6 7">
    <name type="scientific">Carlito syrichta</name>
    <name type="common">Philippine tarsier</name>
    <name type="synonym">Tarsius syrichta</name>
    <dbReference type="NCBI Taxonomy" id="1868482"/>
    <lineage>
        <taxon>Eukaryota</taxon>
        <taxon>Metazoa</taxon>
        <taxon>Chordata</taxon>
        <taxon>Craniata</taxon>
        <taxon>Vertebrata</taxon>
        <taxon>Euteleostomi</taxon>
        <taxon>Mammalia</taxon>
        <taxon>Eutheria</taxon>
        <taxon>Euarchontoglires</taxon>
        <taxon>Primates</taxon>
        <taxon>Haplorrhini</taxon>
        <taxon>Tarsiiformes</taxon>
        <taxon>Tarsiidae</taxon>
        <taxon>Carlito</taxon>
    </lineage>
</organism>
<evidence type="ECO:0000313" key="7">
    <source>
        <dbReference type="RefSeq" id="XP_008046280.1"/>
    </source>
</evidence>
<dbReference type="PANTHER" id="PTHR10625:SF43">
    <property type="entry name" value="POLYAMINE DEACETYLASE HDAC10"/>
    <property type="match status" value="1"/>
</dbReference>
<feature type="non-terminal residue" evidence="7">
    <location>
        <position position="1"/>
    </location>
</feature>
<feature type="non-terminal residue" evidence="7">
    <location>
        <position position="638"/>
    </location>
</feature>
<sequence length="638" mass="68127">TATRLLWDDPECRIECPERLTAALDRLRQCGLERRCLRLSAREASEAELSLVHSPEYVALVRGTQVLGEGELQALSSQYDAVYFHPSTFRCAQLAAGAALQLVDAVLEGAARNGLALVRPPGHHSQRAAANGFCIFNNVAVAAEYAKQKHGLHRILIVDWDIHHGQGIQYVFEDDPSVLYFSWHRYEHGRFWPFLRESDADAVGQGRGRGFTVNLPWNQVGMGNADYMAAFLHLLLPLAFEFDPELVLVAAGFDSAIMDPEGQMQATPECFAHLTQLLQVLAGGRVCAVLEGGYHLESLAQSVCMTVQALLGDPAPPLSGPMVPSQSALESIQRARAAQAPHWTSLQQQGVSPVLTSGTSSEGRAPPLLPGASVCTAVAAAVLSSLPDQRHCCTVPPICTAVALTLPDATLALPPDVLHQEGSALREEAEAWARPHESLAQDEAVTALERLLYLLDGILDGQVSCGIAATPAPAAAATLDVATRRSLAHGAQRLLCVALGQLDPPPDLTDDGRTLWLNIRGKEAAARSMFHISMPLPGTTEGFLSWLLGLVLPLAYGFRPDLVLVALGPAHDLQGPQAALLAAMLRGPAGGRVLALVEEECTPQLARVLAGGLHGEPPPRLAPLATASPEDIRALVHL</sequence>
<evidence type="ECO:0000256" key="3">
    <source>
        <dbReference type="ARBA" id="ARBA00022801"/>
    </source>
</evidence>
<accession>A0A1U7SL71</accession>
<name>A0A1U7SL71_CARSF</name>
<dbReference type="OrthoDB" id="424012at2759"/>
<dbReference type="Pfam" id="PF00850">
    <property type="entry name" value="Hist_deacetyl"/>
    <property type="match status" value="1"/>
</dbReference>
<dbReference type="GO" id="GO:0005634">
    <property type="term" value="C:nucleus"/>
    <property type="evidence" value="ECO:0007669"/>
    <property type="project" value="UniProtKB-SubCell"/>
</dbReference>
<dbReference type="Proteomes" id="UP000189704">
    <property type="component" value="Unplaced"/>
</dbReference>
<dbReference type="GO" id="GO:0004407">
    <property type="term" value="F:histone deacetylase activity"/>
    <property type="evidence" value="ECO:0007669"/>
    <property type="project" value="UniProtKB-ARBA"/>
</dbReference>
<keyword evidence="4" id="KW-0539">Nucleus</keyword>
<evidence type="ECO:0000259" key="5">
    <source>
        <dbReference type="Pfam" id="PF00850"/>
    </source>
</evidence>
<dbReference type="PANTHER" id="PTHR10625">
    <property type="entry name" value="HISTONE DEACETYLASE HDAC1-RELATED"/>
    <property type="match status" value="1"/>
</dbReference>
<feature type="domain" description="Histone deacetylase" evidence="5">
    <location>
        <begin position="14"/>
        <end position="310"/>
    </location>
</feature>
<evidence type="ECO:0000256" key="4">
    <source>
        <dbReference type="ARBA" id="ARBA00023242"/>
    </source>
</evidence>
<proteinExistence type="inferred from homology"/>
<keyword evidence="6" id="KW-1185">Reference proteome</keyword>
<dbReference type="InterPro" id="IPR023696">
    <property type="entry name" value="Ureohydrolase_dom_sf"/>
</dbReference>
<dbReference type="STRING" id="1868482.ENSTSYP00000024657"/>
<dbReference type="RefSeq" id="XP_008046280.1">
    <property type="nucleotide sequence ID" value="XM_008048089.1"/>
</dbReference>
<dbReference type="CTD" id="83933"/>
<dbReference type="InterPro" id="IPR023801">
    <property type="entry name" value="His_deacetylse_dom"/>
</dbReference>
<comment type="similarity">
    <text evidence="2">Belongs to the histone deacetylase family. HD type 2 subfamily.</text>
</comment>
<dbReference type="InterPro" id="IPR000286">
    <property type="entry name" value="HDACs"/>
</dbReference>
<dbReference type="GeneID" id="103249456"/>
<evidence type="ECO:0000313" key="6">
    <source>
        <dbReference type="Proteomes" id="UP000189704"/>
    </source>
</evidence>
<dbReference type="KEGG" id="csyr:103249456"/>
<dbReference type="GO" id="GO:0098732">
    <property type="term" value="P:macromolecule deacylation"/>
    <property type="evidence" value="ECO:0007669"/>
    <property type="project" value="UniProtKB-ARBA"/>
</dbReference>
<dbReference type="Gene3D" id="3.40.800.20">
    <property type="entry name" value="Histone deacetylase domain"/>
    <property type="match status" value="1"/>
</dbReference>
<keyword evidence="3" id="KW-0378">Hydrolase</keyword>
<reference evidence="7" key="1">
    <citation type="submission" date="2025-08" db="UniProtKB">
        <authorList>
            <consortium name="RefSeq"/>
        </authorList>
    </citation>
    <scope>IDENTIFICATION</scope>
</reference>
<dbReference type="PRINTS" id="PR01270">
    <property type="entry name" value="HDASUPER"/>
</dbReference>
<evidence type="ECO:0000256" key="1">
    <source>
        <dbReference type="ARBA" id="ARBA00004123"/>
    </source>
</evidence>
<protein>
    <submittedName>
        <fullName evidence="7">Histone deacetylase 10</fullName>
    </submittedName>
</protein>
<comment type="subcellular location">
    <subcellularLocation>
        <location evidence="1">Nucleus</location>
    </subcellularLocation>
</comment>
<dbReference type="AlphaFoldDB" id="A0A1U7SL71"/>
<dbReference type="GO" id="GO:0016787">
    <property type="term" value="F:hydrolase activity"/>
    <property type="evidence" value="ECO:0007669"/>
    <property type="project" value="UniProtKB-KW"/>
</dbReference>
<dbReference type="FunFam" id="3.40.800.20:FF:000005">
    <property type="entry name" value="histone deacetylase 6"/>
    <property type="match status" value="1"/>
</dbReference>
<gene>
    <name evidence="7" type="primary">HDAC10</name>
</gene>
<dbReference type="GO" id="GO:0040029">
    <property type="term" value="P:epigenetic regulation of gene expression"/>
    <property type="evidence" value="ECO:0007669"/>
    <property type="project" value="TreeGrafter"/>
</dbReference>
<dbReference type="InterPro" id="IPR037138">
    <property type="entry name" value="His_deacetylse_dom_sf"/>
</dbReference>
<evidence type="ECO:0000256" key="2">
    <source>
        <dbReference type="ARBA" id="ARBA00007738"/>
    </source>
</evidence>
<dbReference type="SUPFAM" id="SSF52768">
    <property type="entry name" value="Arginase/deacetylase"/>
    <property type="match status" value="2"/>
</dbReference>